<feature type="transmembrane region" description="Helical" evidence="7">
    <location>
        <begin position="159"/>
        <end position="180"/>
    </location>
</feature>
<evidence type="ECO:0000256" key="7">
    <source>
        <dbReference type="SAM" id="Phobius"/>
    </source>
</evidence>
<evidence type="ECO:0000256" key="6">
    <source>
        <dbReference type="ARBA" id="ARBA00023136"/>
    </source>
</evidence>
<dbReference type="AlphaFoldDB" id="A0A1W6WZC4"/>
<keyword evidence="3" id="KW-1003">Cell membrane</keyword>
<keyword evidence="4 7" id="KW-0812">Transmembrane</keyword>
<dbReference type="EMBL" id="CP021063">
    <property type="protein sequence ID" value="ARP61649.1"/>
    <property type="molecule type" value="Genomic_DNA"/>
</dbReference>
<dbReference type="InterPro" id="IPR036259">
    <property type="entry name" value="MFS_trans_sf"/>
</dbReference>
<evidence type="ECO:0000256" key="1">
    <source>
        <dbReference type="ARBA" id="ARBA00004651"/>
    </source>
</evidence>
<keyword evidence="10" id="KW-1185">Reference proteome</keyword>
<keyword evidence="6 7" id="KW-0472">Membrane</keyword>
<reference evidence="9 10" key="1">
    <citation type="submission" date="2017-04" db="EMBL/GenBank/DDBJ databases">
        <title>Complete Genome Sequence of Bacillus thuringiensis type Strain ATCC 10792.</title>
        <authorList>
            <person name="Oh D.-H."/>
            <person name="Park B.-J."/>
            <person name="Shuai W."/>
            <person name="Chelliah R."/>
        </authorList>
    </citation>
    <scope>NUCLEOTIDE SEQUENCE [LARGE SCALE GENOMIC DNA]</scope>
    <source>
        <strain evidence="9 10">ATCC 10792</strain>
        <plasmid evidence="9 10">poh2</plasmid>
    </source>
</reference>
<dbReference type="PROSITE" id="PS50850">
    <property type="entry name" value="MFS"/>
    <property type="match status" value="1"/>
</dbReference>
<evidence type="ECO:0000259" key="8">
    <source>
        <dbReference type="PROSITE" id="PS50850"/>
    </source>
</evidence>
<feature type="transmembrane region" description="Helical" evidence="7">
    <location>
        <begin position="92"/>
        <end position="111"/>
    </location>
</feature>
<dbReference type="InterPro" id="IPR011701">
    <property type="entry name" value="MFS"/>
</dbReference>
<feature type="transmembrane region" description="Helical" evidence="7">
    <location>
        <begin position="299"/>
        <end position="318"/>
    </location>
</feature>
<keyword evidence="9" id="KW-0614">Plasmid</keyword>
<dbReference type="Pfam" id="PF07690">
    <property type="entry name" value="MFS_1"/>
    <property type="match status" value="1"/>
</dbReference>
<feature type="transmembrane region" description="Helical" evidence="7">
    <location>
        <begin position="186"/>
        <end position="209"/>
    </location>
</feature>
<dbReference type="PANTHER" id="PTHR23513:SF11">
    <property type="entry name" value="STAPHYLOFERRIN A TRANSPORTER"/>
    <property type="match status" value="1"/>
</dbReference>
<geneLocation type="plasmid" evidence="9 10">
    <name>poh2</name>
</geneLocation>
<organism evidence="9 10">
    <name type="scientific">Bacillus thuringiensis</name>
    <dbReference type="NCBI Taxonomy" id="1428"/>
    <lineage>
        <taxon>Bacteria</taxon>
        <taxon>Bacillati</taxon>
        <taxon>Bacillota</taxon>
        <taxon>Bacilli</taxon>
        <taxon>Bacillales</taxon>
        <taxon>Bacillaceae</taxon>
        <taxon>Bacillus</taxon>
        <taxon>Bacillus cereus group</taxon>
    </lineage>
</organism>
<feature type="transmembrane region" description="Helical" evidence="7">
    <location>
        <begin position="324"/>
        <end position="346"/>
    </location>
</feature>
<evidence type="ECO:0000256" key="4">
    <source>
        <dbReference type="ARBA" id="ARBA00022692"/>
    </source>
</evidence>
<keyword evidence="2" id="KW-0813">Transport</keyword>
<dbReference type="InterPro" id="IPR020846">
    <property type="entry name" value="MFS_dom"/>
</dbReference>
<feature type="transmembrane region" description="Helical" evidence="7">
    <location>
        <begin position="384"/>
        <end position="404"/>
    </location>
</feature>
<dbReference type="Gene3D" id="1.20.1250.20">
    <property type="entry name" value="MFS general substrate transporter like domains"/>
    <property type="match status" value="1"/>
</dbReference>
<feature type="transmembrane region" description="Helical" evidence="7">
    <location>
        <begin position="358"/>
        <end position="378"/>
    </location>
</feature>
<dbReference type="CDD" id="cd06173">
    <property type="entry name" value="MFS_MefA_like"/>
    <property type="match status" value="1"/>
</dbReference>
<comment type="subcellular location">
    <subcellularLocation>
        <location evidence="1">Cell membrane</location>
        <topology evidence="1">Multi-pass membrane protein</topology>
    </subcellularLocation>
</comment>
<feature type="transmembrane region" description="Helical" evidence="7">
    <location>
        <begin position="236"/>
        <end position="256"/>
    </location>
</feature>
<sequence length="415" mass="47557">MMRRINIEIIFKLVGGNIMDRSKKNGIYMLTGKTTNKIGNVIFDYINNVLIASLGTKASNLLALYQSSEIIVNILFNMLGGVFADLKNRKKIIIITDLTASLATFLLYLFWDSKNSLFLIILINILLALLYSFNSPAYKAIVKDILKTEDLNKFNSYSNAFSEVVSVLGPLVAISTVHYFGFKTGMLINSISFLISAYCVSRFQVINYVQKKKKGKEKYMVVLSDGFKYVLKQRNVLELLIVSSFINFFLAGYNFFLPYTNIFSENQGIYASILITESIGSIVGALLNRFFLKKIDLKSIHYCLFFMGISLLFLALFRPFKWSMFFYFFIFSISLTIYNIKFFTYIQNTVDTEFLGRVFSIVFTVAVLFMPIGSFFFANFTTPSWNAFGFIGTGILFLFLILLIKMKMFKNKEEK</sequence>
<feature type="transmembrane region" description="Helical" evidence="7">
    <location>
        <begin position="117"/>
        <end position="138"/>
    </location>
</feature>
<evidence type="ECO:0000313" key="9">
    <source>
        <dbReference type="EMBL" id="ARP61649.1"/>
    </source>
</evidence>
<feature type="domain" description="Major facilitator superfamily (MFS) profile" evidence="8">
    <location>
        <begin position="1"/>
        <end position="410"/>
    </location>
</feature>
<dbReference type="GO" id="GO:0005886">
    <property type="term" value="C:plasma membrane"/>
    <property type="evidence" value="ECO:0007669"/>
    <property type="project" value="UniProtKB-SubCell"/>
</dbReference>
<evidence type="ECO:0000256" key="2">
    <source>
        <dbReference type="ARBA" id="ARBA00022448"/>
    </source>
</evidence>
<dbReference type="GO" id="GO:0022857">
    <property type="term" value="F:transmembrane transporter activity"/>
    <property type="evidence" value="ECO:0007669"/>
    <property type="project" value="InterPro"/>
</dbReference>
<evidence type="ECO:0000313" key="10">
    <source>
        <dbReference type="Proteomes" id="UP000194143"/>
    </source>
</evidence>
<dbReference type="Proteomes" id="UP000194143">
    <property type="component" value="Plasmid poh2"/>
</dbReference>
<dbReference type="PANTHER" id="PTHR23513">
    <property type="entry name" value="INTEGRAL MEMBRANE EFFLUX PROTEIN-RELATED"/>
    <property type="match status" value="1"/>
</dbReference>
<name>A0A1W6WZC4_BACTU</name>
<gene>
    <name evidence="9" type="ORF">CAB88_32095</name>
</gene>
<dbReference type="SUPFAM" id="SSF103473">
    <property type="entry name" value="MFS general substrate transporter"/>
    <property type="match status" value="1"/>
</dbReference>
<protein>
    <submittedName>
        <fullName evidence="9">MFS transporter</fullName>
    </submittedName>
</protein>
<evidence type="ECO:0000256" key="3">
    <source>
        <dbReference type="ARBA" id="ARBA00022475"/>
    </source>
</evidence>
<keyword evidence="5 7" id="KW-1133">Transmembrane helix</keyword>
<evidence type="ECO:0000256" key="5">
    <source>
        <dbReference type="ARBA" id="ARBA00022989"/>
    </source>
</evidence>
<feature type="transmembrane region" description="Helical" evidence="7">
    <location>
        <begin position="268"/>
        <end position="287"/>
    </location>
</feature>
<accession>A0A1W6WZC4</accession>
<proteinExistence type="predicted"/>